<evidence type="ECO:0000256" key="1">
    <source>
        <dbReference type="SAM" id="MobiDB-lite"/>
    </source>
</evidence>
<evidence type="ECO:0000313" key="3">
    <source>
        <dbReference type="Proteomes" id="UP001460270"/>
    </source>
</evidence>
<dbReference type="AlphaFoldDB" id="A0AAW0PCP8"/>
<reference evidence="3" key="1">
    <citation type="submission" date="2024-04" db="EMBL/GenBank/DDBJ databases">
        <title>Salinicola lusitanus LLJ914,a marine bacterium isolated from the Okinawa Trough.</title>
        <authorList>
            <person name="Li J."/>
        </authorList>
    </citation>
    <scope>NUCLEOTIDE SEQUENCE [LARGE SCALE GENOMIC DNA]</scope>
</reference>
<dbReference type="EMBL" id="JBBPFD010000007">
    <property type="protein sequence ID" value="KAK7918823.1"/>
    <property type="molecule type" value="Genomic_DNA"/>
</dbReference>
<proteinExistence type="predicted"/>
<sequence length="240" mass="26054">MLQESPLIKNTTSLTSGAEREVSGTSESSSPGRGLQEAGRCPRKLRCATEGRAEIAPTSPQTKPQLHCVKSVQLRSVYSALDSCPREEEQIKYFLLHEYSQRLSCPTVRPTRARVRGTVLSETPGPESEGLSCQRHRGCSQRDCPVRDAGAGVRGTVLSEAPEPESEGLSCQRHRGCSQRDCPVRDTGARVRGTVLSEAPEPESEGLSCQRHRGCSQRDCPVRDTGARVRGTVLSETPGL</sequence>
<name>A0AAW0PCP8_9GOBI</name>
<accession>A0AAW0PCP8</accession>
<dbReference type="Proteomes" id="UP001460270">
    <property type="component" value="Unassembled WGS sequence"/>
</dbReference>
<keyword evidence="3" id="KW-1185">Reference proteome</keyword>
<organism evidence="2 3">
    <name type="scientific">Mugilogobius chulae</name>
    <name type="common">yellowstripe goby</name>
    <dbReference type="NCBI Taxonomy" id="88201"/>
    <lineage>
        <taxon>Eukaryota</taxon>
        <taxon>Metazoa</taxon>
        <taxon>Chordata</taxon>
        <taxon>Craniata</taxon>
        <taxon>Vertebrata</taxon>
        <taxon>Euteleostomi</taxon>
        <taxon>Actinopterygii</taxon>
        <taxon>Neopterygii</taxon>
        <taxon>Teleostei</taxon>
        <taxon>Neoteleostei</taxon>
        <taxon>Acanthomorphata</taxon>
        <taxon>Gobiaria</taxon>
        <taxon>Gobiiformes</taxon>
        <taxon>Gobioidei</taxon>
        <taxon>Gobiidae</taxon>
        <taxon>Gobionellinae</taxon>
        <taxon>Mugilogobius</taxon>
    </lineage>
</organism>
<feature type="region of interest" description="Disordered" evidence="1">
    <location>
        <begin position="1"/>
        <end position="41"/>
    </location>
</feature>
<protein>
    <submittedName>
        <fullName evidence="2">Uncharacterized protein</fullName>
    </submittedName>
</protein>
<comment type="caution">
    <text evidence="2">The sequence shown here is derived from an EMBL/GenBank/DDBJ whole genome shotgun (WGS) entry which is preliminary data.</text>
</comment>
<evidence type="ECO:0000313" key="2">
    <source>
        <dbReference type="EMBL" id="KAK7918823.1"/>
    </source>
</evidence>
<gene>
    <name evidence="2" type="ORF">WMY93_010107</name>
</gene>